<dbReference type="AlphaFoldDB" id="A0A0C3BFE2"/>
<keyword evidence="1" id="KW-0378">Hydrolase</keyword>
<reference evidence="5" key="2">
    <citation type="submission" date="2015-01" db="EMBL/GenBank/DDBJ databases">
        <title>Evolutionary Origins and Diversification of the Mycorrhizal Mutualists.</title>
        <authorList>
            <consortium name="DOE Joint Genome Institute"/>
            <consortium name="Mycorrhizal Genomics Consortium"/>
            <person name="Kohler A."/>
            <person name="Kuo A."/>
            <person name="Nagy L.G."/>
            <person name="Floudas D."/>
            <person name="Copeland A."/>
            <person name="Barry K.W."/>
            <person name="Cichocki N."/>
            <person name="Veneault-Fourrey C."/>
            <person name="LaButti K."/>
            <person name="Lindquist E.A."/>
            <person name="Lipzen A."/>
            <person name="Lundell T."/>
            <person name="Morin E."/>
            <person name="Murat C."/>
            <person name="Riley R."/>
            <person name="Ohm R."/>
            <person name="Sun H."/>
            <person name="Tunlid A."/>
            <person name="Henrissat B."/>
            <person name="Grigoriev I.V."/>
            <person name="Hibbett D.S."/>
            <person name="Martin F."/>
        </authorList>
    </citation>
    <scope>NUCLEOTIDE SEQUENCE [LARGE SCALE GENOMIC DNA]</scope>
    <source>
        <strain evidence="5">MAFF 305830</strain>
    </source>
</reference>
<dbReference type="HOGENOM" id="CLU_000288_144_4_1"/>
<evidence type="ECO:0000256" key="1">
    <source>
        <dbReference type="ARBA" id="ARBA00022801"/>
    </source>
</evidence>
<keyword evidence="3" id="KW-0812">Transmembrane</keyword>
<name>A0A0C3BFE2_SERVB</name>
<dbReference type="Gene3D" id="3.40.1090.10">
    <property type="entry name" value="Cytosolic phospholipase A2 catalytic domain"/>
    <property type="match status" value="1"/>
</dbReference>
<evidence type="ECO:0000313" key="5">
    <source>
        <dbReference type="Proteomes" id="UP000054097"/>
    </source>
</evidence>
<dbReference type="PANTHER" id="PTHR24185">
    <property type="entry name" value="CALCIUM-INDEPENDENT PHOSPHOLIPASE A2-GAMMA"/>
    <property type="match status" value="1"/>
</dbReference>
<keyword evidence="5" id="KW-1185">Reference proteome</keyword>
<sequence>MSEEKDGICILSFDNGGPGTYSQLLILKEQMSRLASDLKVDEDDVYPADYFDLMGGVGFGGLISIMLGLLRMNISETIEALLDITSDVFPEASLEVIDRGVNTKNLRKAIEAILQARNISLDAKMKDDTREQTRCKCTVCGQFRTSQPSSSLSYIFVSRLKPQSNYS</sequence>
<dbReference type="OrthoDB" id="630895at2759"/>
<organism evidence="4 5">
    <name type="scientific">Serendipita vermifera MAFF 305830</name>
    <dbReference type="NCBI Taxonomy" id="933852"/>
    <lineage>
        <taxon>Eukaryota</taxon>
        <taxon>Fungi</taxon>
        <taxon>Dikarya</taxon>
        <taxon>Basidiomycota</taxon>
        <taxon>Agaricomycotina</taxon>
        <taxon>Agaricomycetes</taxon>
        <taxon>Sebacinales</taxon>
        <taxon>Serendipitaceae</taxon>
        <taxon>Serendipita</taxon>
    </lineage>
</organism>
<dbReference type="EMBL" id="KN824285">
    <property type="protein sequence ID" value="KIM30151.1"/>
    <property type="molecule type" value="Genomic_DNA"/>
</dbReference>
<dbReference type="InterPro" id="IPR016035">
    <property type="entry name" value="Acyl_Trfase/lysoPLipase"/>
</dbReference>
<evidence type="ECO:0000256" key="2">
    <source>
        <dbReference type="ARBA" id="ARBA00022963"/>
    </source>
</evidence>
<dbReference type="PANTHER" id="PTHR24185:SF1">
    <property type="entry name" value="CALCIUM-INDEPENDENT PHOSPHOLIPASE A2-GAMMA"/>
    <property type="match status" value="1"/>
</dbReference>
<feature type="transmembrane region" description="Helical" evidence="3">
    <location>
        <begin position="50"/>
        <end position="70"/>
    </location>
</feature>
<proteinExistence type="predicted"/>
<evidence type="ECO:0000256" key="3">
    <source>
        <dbReference type="SAM" id="Phobius"/>
    </source>
</evidence>
<keyword evidence="3" id="KW-0472">Membrane</keyword>
<accession>A0A0C3BFE2</accession>
<protein>
    <recommendedName>
        <fullName evidence="6">PNPLA domain-containing protein</fullName>
    </recommendedName>
</protein>
<dbReference type="GO" id="GO:0019369">
    <property type="term" value="P:arachidonate metabolic process"/>
    <property type="evidence" value="ECO:0007669"/>
    <property type="project" value="TreeGrafter"/>
</dbReference>
<dbReference type="GO" id="GO:0047499">
    <property type="term" value="F:calcium-independent phospholipase A2 activity"/>
    <property type="evidence" value="ECO:0007669"/>
    <property type="project" value="TreeGrafter"/>
</dbReference>
<dbReference type="SUPFAM" id="SSF52151">
    <property type="entry name" value="FabD/lysophospholipase-like"/>
    <property type="match status" value="1"/>
</dbReference>
<keyword evidence="2" id="KW-0443">Lipid metabolism</keyword>
<reference evidence="4 5" key="1">
    <citation type="submission" date="2014-04" db="EMBL/GenBank/DDBJ databases">
        <authorList>
            <consortium name="DOE Joint Genome Institute"/>
            <person name="Kuo A."/>
            <person name="Zuccaro A."/>
            <person name="Kohler A."/>
            <person name="Nagy L.G."/>
            <person name="Floudas D."/>
            <person name="Copeland A."/>
            <person name="Barry K.W."/>
            <person name="Cichocki N."/>
            <person name="Veneault-Fourrey C."/>
            <person name="LaButti K."/>
            <person name="Lindquist E.A."/>
            <person name="Lipzen A."/>
            <person name="Lundell T."/>
            <person name="Morin E."/>
            <person name="Murat C."/>
            <person name="Sun H."/>
            <person name="Tunlid A."/>
            <person name="Henrissat B."/>
            <person name="Grigoriev I.V."/>
            <person name="Hibbett D.S."/>
            <person name="Martin F."/>
            <person name="Nordberg H.P."/>
            <person name="Cantor M.N."/>
            <person name="Hua S.X."/>
        </authorList>
    </citation>
    <scope>NUCLEOTIDE SEQUENCE [LARGE SCALE GENOMIC DNA]</scope>
    <source>
        <strain evidence="4 5">MAFF 305830</strain>
    </source>
</reference>
<keyword evidence="3" id="KW-1133">Transmembrane helix</keyword>
<evidence type="ECO:0008006" key="6">
    <source>
        <dbReference type="Google" id="ProtNLM"/>
    </source>
</evidence>
<dbReference type="GO" id="GO:0016020">
    <property type="term" value="C:membrane"/>
    <property type="evidence" value="ECO:0007669"/>
    <property type="project" value="TreeGrafter"/>
</dbReference>
<dbReference type="Proteomes" id="UP000054097">
    <property type="component" value="Unassembled WGS sequence"/>
</dbReference>
<evidence type="ECO:0000313" key="4">
    <source>
        <dbReference type="EMBL" id="KIM30151.1"/>
    </source>
</evidence>
<gene>
    <name evidence="4" type="ORF">M408DRAFT_22202</name>
</gene>
<keyword evidence="2" id="KW-0442">Lipid degradation</keyword>
<dbReference type="GO" id="GO:0016042">
    <property type="term" value="P:lipid catabolic process"/>
    <property type="evidence" value="ECO:0007669"/>
    <property type="project" value="UniProtKB-KW"/>
</dbReference>
<dbReference type="STRING" id="933852.A0A0C3BFE2"/>